<dbReference type="eggNOG" id="ENOG502QQNH">
    <property type="taxonomic scope" value="Eukaryota"/>
</dbReference>
<dbReference type="HOGENOM" id="CLU_885612_0_0_1"/>
<dbReference type="SUPFAM" id="SSF53474">
    <property type="entry name" value="alpha/beta-Hydrolases"/>
    <property type="match status" value="1"/>
</dbReference>
<dbReference type="RefSeq" id="XP_001209196.1">
    <property type="nucleotide sequence ID" value="XM_001209196.1"/>
</dbReference>
<dbReference type="InterPro" id="IPR029058">
    <property type="entry name" value="AB_hydrolase_fold"/>
</dbReference>
<dbReference type="GeneID" id="4316352"/>
<dbReference type="VEuPathDB" id="FungiDB:ATEG_01831"/>
<evidence type="ECO:0000313" key="1">
    <source>
        <dbReference type="EMBL" id="EAU38588.1"/>
    </source>
</evidence>
<dbReference type="AlphaFoldDB" id="Q0CWV3"/>
<evidence type="ECO:0008006" key="3">
    <source>
        <dbReference type="Google" id="ProtNLM"/>
    </source>
</evidence>
<dbReference type="OrthoDB" id="5592486at2759"/>
<reference evidence="2" key="1">
    <citation type="submission" date="2005-09" db="EMBL/GenBank/DDBJ databases">
        <title>Annotation of the Aspergillus terreus NIH2624 genome.</title>
        <authorList>
            <person name="Birren B.W."/>
            <person name="Lander E.S."/>
            <person name="Galagan J.E."/>
            <person name="Nusbaum C."/>
            <person name="Devon K."/>
            <person name="Henn M."/>
            <person name="Ma L.-J."/>
            <person name="Jaffe D.B."/>
            <person name="Butler J."/>
            <person name="Alvarez P."/>
            <person name="Gnerre S."/>
            <person name="Grabherr M."/>
            <person name="Kleber M."/>
            <person name="Mauceli E.W."/>
            <person name="Brockman W."/>
            <person name="Rounsley S."/>
            <person name="Young S.K."/>
            <person name="LaButti K."/>
            <person name="Pushparaj V."/>
            <person name="DeCaprio D."/>
            <person name="Crawford M."/>
            <person name="Koehrsen M."/>
            <person name="Engels R."/>
            <person name="Montgomery P."/>
            <person name="Pearson M."/>
            <person name="Howarth C."/>
            <person name="Larson L."/>
            <person name="Luoma S."/>
            <person name="White J."/>
            <person name="Alvarado L."/>
            <person name="Kodira C.D."/>
            <person name="Zeng Q."/>
            <person name="Oleary S."/>
            <person name="Yandava C."/>
            <person name="Denning D.W."/>
            <person name="Nierman W.C."/>
            <person name="Milne T."/>
            <person name="Madden K."/>
        </authorList>
    </citation>
    <scope>NUCLEOTIDE SEQUENCE [LARGE SCALE GENOMIC DNA]</scope>
    <source>
        <strain evidence="2">NIH 2624 / FGSC A1156</strain>
    </source>
</reference>
<proteinExistence type="predicted"/>
<gene>
    <name evidence="1" type="ORF">ATEG_01831</name>
</gene>
<name>Q0CWV3_ASPTN</name>
<evidence type="ECO:0000313" key="2">
    <source>
        <dbReference type="Proteomes" id="UP000007963"/>
    </source>
</evidence>
<organism evidence="1 2">
    <name type="scientific">Aspergillus terreus (strain NIH 2624 / FGSC A1156)</name>
    <dbReference type="NCBI Taxonomy" id="341663"/>
    <lineage>
        <taxon>Eukaryota</taxon>
        <taxon>Fungi</taxon>
        <taxon>Dikarya</taxon>
        <taxon>Ascomycota</taxon>
        <taxon>Pezizomycotina</taxon>
        <taxon>Eurotiomycetes</taxon>
        <taxon>Eurotiomycetidae</taxon>
        <taxon>Eurotiales</taxon>
        <taxon>Aspergillaceae</taxon>
        <taxon>Aspergillus</taxon>
        <taxon>Aspergillus subgen. Circumdati</taxon>
    </lineage>
</organism>
<dbReference type="Proteomes" id="UP000007963">
    <property type="component" value="Unassembled WGS sequence"/>
</dbReference>
<accession>Q0CWV3</accession>
<dbReference type="STRING" id="341663.Q0CWV3"/>
<protein>
    <recommendedName>
        <fullName evidence="3">Triacylglycerol lipase</fullName>
    </recommendedName>
</protein>
<sequence length="314" mass="36000">MRVLSNRDLRVGWIFWMGICSSERAREDILYDSRRAQIGLSDPVPYSLRPMNHIPPHQGLHAATRLCSRRSLNGSTIILPRREYSQRARRDFSPLDPRLEDLGKVIKDEYAVIREHYDTPKHPIVLAHGLLGFDELRLGGAYLPGIQYWRGIKEALSMKGVQVITATVPPSASIEMRAEELAKDIADGARGEHVNIIAHSMRAYCLATDDRLAQVYYALDQLKVETGAFGQLTRDYMENTFNPNTPDVDDVRSDICLTIVESGSMRLLFIWRLQICWRKKGYDEDRSKPTFHSWKEFKEPDLDAWNITSTKDIP</sequence>
<dbReference type="EMBL" id="CH476595">
    <property type="protein sequence ID" value="EAU38588.1"/>
    <property type="molecule type" value="Genomic_DNA"/>
</dbReference>
<dbReference type="Gene3D" id="3.40.50.1820">
    <property type="entry name" value="alpha/beta hydrolase"/>
    <property type="match status" value="1"/>
</dbReference>